<dbReference type="PANTHER" id="PTHR43819">
    <property type="entry name" value="ARCHAEAL-TYPE GLUTAMATE SYNTHASE [NADPH]"/>
    <property type="match status" value="1"/>
</dbReference>
<dbReference type="SUPFAM" id="SSF51395">
    <property type="entry name" value="FMN-linked oxidoreductases"/>
    <property type="match status" value="1"/>
</dbReference>
<dbReference type="InterPro" id="IPR013785">
    <property type="entry name" value="Aldolase_TIM"/>
</dbReference>
<name>A0ABY8F6Z0_9HYPH</name>
<dbReference type="InterPro" id="IPR002932">
    <property type="entry name" value="Glu_synthdom"/>
</dbReference>
<evidence type="ECO:0000313" key="5">
    <source>
        <dbReference type="EMBL" id="WFE88443.1"/>
    </source>
</evidence>
<dbReference type="PANTHER" id="PTHR43819:SF1">
    <property type="entry name" value="ARCHAEAL-TYPE GLUTAMATE SYNTHASE [NADPH]"/>
    <property type="match status" value="1"/>
</dbReference>
<evidence type="ECO:0000313" key="6">
    <source>
        <dbReference type="Proteomes" id="UP001209803"/>
    </source>
</evidence>
<dbReference type="RefSeq" id="WP_265681075.1">
    <property type="nucleotide sequence ID" value="NZ_CP120863.1"/>
</dbReference>
<dbReference type="InterPro" id="IPR027283">
    <property type="entry name" value="YerD"/>
</dbReference>
<sequence length="558" mass="61506">MPICLRSHRPVFPARYFVFLLCLFLTLVSFILIFAWNIHFLWPFAVFSALSVTGVLDLSQTKHSVLRNYPVIGHFRFLFEAIRPELRQYFFESNQDGRPFSRERRSMVYDRAKNIEDVLPFGTELDVYDDAYGWVNHSISPKPETHDDLRVTIGGPDCKQPYSASLFNISAMSFGSLSGNAILALNKGAKAGNFYHDTGEGSVSRYHREGGGDLVWELGSGYFGCRAEDGTFDAEKFKTQAANPQIKMIEIKMSQGAKPGHGGVLPGPKVTEEIAEARGIPVGKECVSPASHSAFSTPLELLDFIARLRELSGGKPIGFKLCVGHRWEFMAIVKAMLKTGIKPDFIVVDGAEGGTGAAPVEFANRLGTPLRQGLSFVHNCLVGTGLRDDIKLAASGKLISAYDIAGTMALGADWVNSARGFMFAVGCIQSQSCHTNRCPTGVATQDPKRQQALDVPDKSQRVENFHRNTLRSLKAFTAASGFDHPSEFEPEHFYLREGNRAIMPASAALTWVKRGELLDEAHNIPAYSTYWEMAVADSFHPAKSLATAKALQHHKVSH</sequence>
<evidence type="ECO:0000259" key="4">
    <source>
        <dbReference type="Pfam" id="PF01645"/>
    </source>
</evidence>
<proteinExistence type="inferred from homology"/>
<accession>A0ABY8F6Z0</accession>
<dbReference type="CDD" id="cd02808">
    <property type="entry name" value="GltS_FMN"/>
    <property type="match status" value="1"/>
</dbReference>
<feature type="transmembrane region" description="Helical" evidence="3">
    <location>
        <begin position="12"/>
        <end position="34"/>
    </location>
</feature>
<organism evidence="5 6">
    <name type="scientific">Roseibium porphyridii</name>
    <dbReference type="NCBI Taxonomy" id="2866279"/>
    <lineage>
        <taxon>Bacteria</taxon>
        <taxon>Pseudomonadati</taxon>
        <taxon>Pseudomonadota</taxon>
        <taxon>Alphaproteobacteria</taxon>
        <taxon>Hyphomicrobiales</taxon>
        <taxon>Stappiaceae</taxon>
        <taxon>Roseibium</taxon>
    </lineage>
</organism>
<reference evidence="5 6" key="1">
    <citation type="submission" date="2023-03" db="EMBL/GenBank/DDBJ databases">
        <title>Roseibium porphyridii sp. nov. and Roseibium rhodosorbium sp. nov. isolated from marine algae, Porphyridium cruentum and Rhodosorus marinus, respectively.</title>
        <authorList>
            <person name="Lee M.W."/>
            <person name="Choi B.J."/>
            <person name="Lee J.K."/>
            <person name="Choi D.G."/>
            <person name="Baek J.H."/>
            <person name="Bayburt H."/>
            <person name="Kim J.M."/>
            <person name="Han D.M."/>
            <person name="Kim K.H."/>
            <person name="Jeon C.O."/>
        </authorList>
    </citation>
    <scope>NUCLEOTIDE SEQUENCE [LARGE SCALE GENOMIC DNA]</scope>
    <source>
        <strain evidence="5 6">KMA01</strain>
    </source>
</reference>
<keyword evidence="3" id="KW-0812">Transmembrane</keyword>
<evidence type="ECO:0000256" key="2">
    <source>
        <dbReference type="PIRNR" id="PIRNR006429"/>
    </source>
</evidence>
<dbReference type="Pfam" id="PF01645">
    <property type="entry name" value="Glu_synthase"/>
    <property type="match status" value="1"/>
</dbReference>
<gene>
    <name evidence="5" type="ORF">K1718_20070</name>
</gene>
<keyword evidence="3" id="KW-1133">Transmembrane helix</keyword>
<keyword evidence="6" id="KW-1185">Reference proteome</keyword>
<evidence type="ECO:0000256" key="1">
    <source>
        <dbReference type="ARBA" id="ARBA00009716"/>
    </source>
</evidence>
<keyword evidence="3" id="KW-0472">Membrane</keyword>
<protein>
    <submittedName>
        <fullName evidence="5">FMN-binding glutamate synthase family protein</fullName>
    </submittedName>
</protein>
<dbReference type="PIRSF" id="PIRSF500060">
    <property type="entry name" value="UCP500060"/>
    <property type="match status" value="1"/>
</dbReference>
<dbReference type="PIRSF" id="PIRSF006429">
    <property type="entry name" value="GOGAT_lg_2"/>
    <property type="match status" value="1"/>
</dbReference>
<dbReference type="Proteomes" id="UP001209803">
    <property type="component" value="Chromosome"/>
</dbReference>
<dbReference type="EMBL" id="CP120863">
    <property type="protein sequence ID" value="WFE88443.1"/>
    <property type="molecule type" value="Genomic_DNA"/>
</dbReference>
<dbReference type="InterPro" id="IPR024188">
    <property type="entry name" value="GltB"/>
</dbReference>
<evidence type="ECO:0000256" key="3">
    <source>
        <dbReference type="SAM" id="Phobius"/>
    </source>
</evidence>
<dbReference type="Gene3D" id="3.20.20.70">
    <property type="entry name" value="Aldolase class I"/>
    <property type="match status" value="1"/>
</dbReference>
<feature type="domain" description="Glutamate synthase" evidence="4">
    <location>
        <begin position="165"/>
        <end position="482"/>
    </location>
</feature>
<comment type="similarity">
    <text evidence="1 2">Belongs to the glutamate synthase family.</text>
</comment>